<gene>
    <name evidence="6" type="primary">Nrt2</name>
</gene>
<reference evidence="6" key="1">
    <citation type="journal article" date="2007" name="J. Phycol.">
        <title>Molecular cloning and characterization of high-affinity nitrate transporters in marine phytoplankton.</title>
        <authorList>
            <person name="Song B."/>
            <person name="Ward B.B."/>
        </authorList>
    </citation>
    <scope>NUCLEOTIDE SEQUENCE</scope>
    <source>
        <strain evidence="6">2</strain>
    </source>
</reference>
<dbReference type="InterPro" id="IPR036259">
    <property type="entry name" value="MFS_trans_sf"/>
</dbReference>
<evidence type="ECO:0000256" key="4">
    <source>
        <dbReference type="ARBA" id="ARBA00023136"/>
    </source>
</evidence>
<dbReference type="InterPro" id="IPR044772">
    <property type="entry name" value="NO3_transporter"/>
</dbReference>
<feature type="non-terminal residue" evidence="6">
    <location>
        <position position="1"/>
    </location>
</feature>
<sequence>GWGNLGGGVTNLTMPYIFLIMMSFANDDIATAWRLCYIVPLALHLLGAAFVFTGRDLPDGNYRELESSGAKQKTDSKVVVVTGITNVNAWILTITYGFCFGVELTMNNVANGFFAKYQGVTPQLAGIAASMFGLMTLRALARRLLSDYCNTRWGMRGRLWSCWIIQTCEGIMCCVLGSLTQPRRALPDHMTQVPPLLPTSRVVASGDRRAVRVDAAQRQRVRLERDRAALRLEADQGNCRAEILPPDAGHAHPGAGPALRHHAHRWRQHDHRHVERGHRAAQRVYLPRQPLLRRRHHCDYLLRLCADGGGPPLWHRALRVSTLLR</sequence>
<dbReference type="SUPFAM" id="SSF103473">
    <property type="entry name" value="MFS general substrate transporter"/>
    <property type="match status" value="1"/>
</dbReference>
<name>A4URE6_EMIHU</name>
<feature type="transmembrane region" description="Helical" evidence="5">
    <location>
        <begin position="32"/>
        <end position="52"/>
    </location>
</feature>
<evidence type="ECO:0000256" key="5">
    <source>
        <dbReference type="SAM" id="Phobius"/>
    </source>
</evidence>
<proteinExistence type="predicted"/>
<keyword evidence="3 5" id="KW-1133">Transmembrane helix</keyword>
<feature type="transmembrane region" description="Helical" evidence="5">
    <location>
        <begin position="6"/>
        <end position="25"/>
    </location>
</feature>
<keyword evidence="4 5" id="KW-0472">Membrane</keyword>
<keyword evidence="2 5" id="KW-0812">Transmembrane</keyword>
<evidence type="ECO:0000256" key="1">
    <source>
        <dbReference type="ARBA" id="ARBA00004141"/>
    </source>
</evidence>
<dbReference type="PANTHER" id="PTHR23515">
    <property type="entry name" value="HIGH-AFFINITY NITRATE TRANSPORTER 2.3"/>
    <property type="match status" value="1"/>
</dbReference>
<dbReference type="Gene3D" id="1.20.1250.20">
    <property type="entry name" value="MFS general substrate transporter like domains"/>
    <property type="match status" value="1"/>
</dbReference>
<accession>A4URE6</accession>
<comment type="subcellular location">
    <subcellularLocation>
        <location evidence="1">Membrane</location>
        <topology evidence="1">Multi-pass membrane protein</topology>
    </subcellularLocation>
</comment>
<dbReference type="AlphaFoldDB" id="A4URE6"/>
<organism evidence="6">
    <name type="scientific">Emiliania huxleyi</name>
    <name type="common">Coccolithophore</name>
    <name type="synonym">Pontosphaera huxleyi</name>
    <dbReference type="NCBI Taxonomy" id="2903"/>
    <lineage>
        <taxon>Eukaryota</taxon>
        <taxon>Haptista</taxon>
        <taxon>Haptophyta</taxon>
        <taxon>Prymnesiophyceae</taxon>
        <taxon>Isochrysidales</taxon>
        <taxon>Noelaerhabdaceae</taxon>
        <taxon>Emiliania</taxon>
    </lineage>
</organism>
<dbReference type="GO" id="GO:0015112">
    <property type="term" value="F:nitrate transmembrane transporter activity"/>
    <property type="evidence" value="ECO:0007669"/>
    <property type="project" value="InterPro"/>
</dbReference>
<feature type="transmembrane region" description="Helical" evidence="5">
    <location>
        <begin position="123"/>
        <end position="141"/>
    </location>
</feature>
<dbReference type="GO" id="GO:0016020">
    <property type="term" value="C:membrane"/>
    <property type="evidence" value="ECO:0007669"/>
    <property type="project" value="UniProtKB-SubCell"/>
</dbReference>
<protein>
    <submittedName>
        <fullName evidence="6">NRT2</fullName>
    </submittedName>
</protein>
<dbReference type="EMBL" id="EF471041">
    <property type="protein sequence ID" value="ABP01765.1"/>
    <property type="molecule type" value="Genomic_DNA"/>
</dbReference>
<evidence type="ECO:0000256" key="2">
    <source>
        <dbReference type="ARBA" id="ARBA00022692"/>
    </source>
</evidence>
<feature type="non-terminal residue" evidence="6">
    <location>
        <position position="325"/>
    </location>
</feature>
<evidence type="ECO:0000313" key="6">
    <source>
        <dbReference type="EMBL" id="ABP01765.1"/>
    </source>
</evidence>
<evidence type="ECO:0000256" key="3">
    <source>
        <dbReference type="ARBA" id="ARBA00022989"/>
    </source>
</evidence>